<dbReference type="EMBL" id="JAVFKD010000016">
    <property type="protein sequence ID" value="KAK5987454.1"/>
    <property type="molecule type" value="Genomic_DNA"/>
</dbReference>
<keyword evidence="6" id="KW-1185">Reference proteome</keyword>
<comment type="similarity">
    <text evidence="1">In the C-terminal section; belongs to the MoeA family.</text>
</comment>
<evidence type="ECO:0000256" key="3">
    <source>
        <dbReference type="RuleBase" id="RU365090"/>
    </source>
</evidence>
<comment type="function">
    <text evidence="3">Catalyzes two steps in the biosynthesis of the molybdenum cofactor. In the first step, molybdopterin is adenylated. Subsequently, molybdate is inserted into adenylated molybdopterin and AMP is released.</text>
</comment>
<dbReference type="PANTHER" id="PTHR10192">
    <property type="entry name" value="MOLYBDOPTERIN BIOSYNTHESIS PROTEIN"/>
    <property type="match status" value="1"/>
</dbReference>
<reference evidence="5 6" key="1">
    <citation type="submission" date="2024-01" db="EMBL/GenBank/DDBJ databases">
        <title>Complete genome of Cladobotryum mycophilum ATHUM6906.</title>
        <authorList>
            <person name="Christinaki A.C."/>
            <person name="Myridakis A.I."/>
            <person name="Kouvelis V.N."/>
        </authorList>
    </citation>
    <scope>NUCLEOTIDE SEQUENCE [LARGE SCALE GENOMIC DNA]</scope>
    <source>
        <strain evidence="5 6">ATHUM6906</strain>
    </source>
</reference>
<protein>
    <recommendedName>
        <fullName evidence="2">molybdopterin adenylyltransferase</fullName>
        <ecNumber evidence="2">2.7.7.75</ecNumber>
    </recommendedName>
</protein>
<evidence type="ECO:0000259" key="4">
    <source>
        <dbReference type="SMART" id="SM00852"/>
    </source>
</evidence>
<dbReference type="Gene3D" id="2.170.190.11">
    <property type="entry name" value="Molybdopterin biosynthesis moea protein, domain 3"/>
    <property type="match status" value="1"/>
</dbReference>
<keyword evidence="3" id="KW-0500">Molybdenum</keyword>
<dbReference type="Pfam" id="PF00994">
    <property type="entry name" value="MoCF_biosynth"/>
    <property type="match status" value="1"/>
</dbReference>
<name>A0ABR0S652_9HYPO</name>
<gene>
    <name evidence="5" type="ORF">PT974_11581</name>
</gene>
<comment type="cofactor">
    <cofactor evidence="3">
        <name>Mg(2+)</name>
        <dbReference type="ChEBI" id="CHEBI:18420"/>
    </cofactor>
</comment>
<proteinExistence type="inferred from homology"/>
<keyword evidence="3" id="KW-0808">Transferase</keyword>
<dbReference type="SUPFAM" id="SSF53218">
    <property type="entry name" value="Molybdenum cofactor biosynthesis proteins"/>
    <property type="match status" value="1"/>
</dbReference>
<keyword evidence="3" id="KW-0501">Molybdenum cofactor biosynthesis</keyword>
<dbReference type="SMART" id="SM00852">
    <property type="entry name" value="MoCF_biosynth"/>
    <property type="match status" value="1"/>
</dbReference>
<comment type="pathway">
    <text evidence="3">Cofactor biosynthesis; molybdopterin biosynthesis.</text>
</comment>
<comment type="similarity">
    <text evidence="3">Belongs to the MoeA family.</text>
</comment>
<dbReference type="Gene3D" id="2.40.340.10">
    <property type="entry name" value="MoeA, C-terminal, domain IV"/>
    <property type="match status" value="1"/>
</dbReference>
<accession>A0ABR0S652</accession>
<comment type="catalytic activity">
    <reaction evidence="3">
        <text>molybdopterin + ATP + H(+) = adenylyl-molybdopterin + diphosphate</text>
        <dbReference type="Rhea" id="RHEA:31331"/>
        <dbReference type="ChEBI" id="CHEBI:15378"/>
        <dbReference type="ChEBI" id="CHEBI:30616"/>
        <dbReference type="ChEBI" id="CHEBI:33019"/>
        <dbReference type="ChEBI" id="CHEBI:58698"/>
        <dbReference type="ChEBI" id="CHEBI:62727"/>
    </reaction>
</comment>
<evidence type="ECO:0000313" key="5">
    <source>
        <dbReference type="EMBL" id="KAK5987454.1"/>
    </source>
</evidence>
<evidence type="ECO:0000256" key="2">
    <source>
        <dbReference type="ARBA" id="ARBA00012509"/>
    </source>
</evidence>
<comment type="catalytic activity">
    <reaction evidence="3">
        <text>adenylyl-molybdopterin + molybdate = Mo-molybdopterin + AMP + H(+)</text>
        <dbReference type="Rhea" id="RHEA:35047"/>
        <dbReference type="ChEBI" id="CHEBI:15378"/>
        <dbReference type="ChEBI" id="CHEBI:36264"/>
        <dbReference type="ChEBI" id="CHEBI:62727"/>
        <dbReference type="ChEBI" id="CHEBI:71302"/>
        <dbReference type="ChEBI" id="CHEBI:456215"/>
    </reaction>
</comment>
<dbReference type="EC" id="2.7.7.75" evidence="2"/>
<dbReference type="PANTHER" id="PTHR10192:SF30">
    <property type="entry name" value="MOLYBDOPTERIN ADENYLYLTRANSFERASE"/>
    <property type="match status" value="1"/>
</dbReference>
<dbReference type="Gene3D" id="3.40.980.10">
    <property type="entry name" value="MoaB/Mog-like domain"/>
    <property type="match status" value="1"/>
</dbReference>
<dbReference type="SUPFAM" id="SSF63882">
    <property type="entry name" value="MoeA N-terminal region -like"/>
    <property type="match status" value="1"/>
</dbReference>
<dbReference type="CDD" id="cd00887">
    <property type="entry name" value="MoeA"/>
    <property type="match status" value="1"/>
</dbReference>
<organism evidence="5 6">
    <name type="scientific">Cladobotryum mycophilum</name>
    <dbReference type="NCBI Taxonomy" id="491253"/>
    <lineage>
        <taxon>Eukaryota</taxon>
        <taxon>Fungi</taxon>
        <taxon>Dikarya</taxon>
        <taxon>Ascomycota</taxon>
        <taxon>Pezizomycotina</taxon>
        <taxon>Sordariomycetes</taxon>
        <taxon>Hypocreomycetidae</taxon>
        <taxon>Hypocreales</taxon>
        <taxon>Hypocreaceae</taxon>
        <taxon>Cladobotryum</taxon>
    </lineage>
</organism>
<feature type="domain" description="MoaB/Mog" evidence="4">
    <location>
        <begin position="196"/>
        <end position="337"/>
    </location>
</feature>
<dbReference type="Pfam" id="PF03453">
    <property type="entry name" value="MoeA_N"/>
    <property type="match status" value="1"/>
</dbReference>
<dbReference type="InterPro" id="IPR036688">
    <property type="entry name" value="MoeA_C_domain_IV_sf"/>
</dbReference>
<evidence type="ECO:0000313" key="6">
    <source>
        <dbReference type="Proteomes" id="UP001338125"/>
    </source>
</evidence>
<evidence type="ECO:0000256" key="1">
    <source>
        <dbReference type="ARBA" id="ARBA00008339"/>
    </source>
</evidence>
<dbReference type="Gene3D" id="3.90.105.10">
    <property type="entry name" value="Molybdopterin biosynthesis moea protein, domain 2"/>
    <property type="match status" value="1"/>
</dbReference>
<dbReference type="InterPro" id="IPR036135">
    <property type="entry name" value="MoeA_linker/N_sf"/>
</dbReference>
<dbReference type="InterPro" id="IPR038987">
    <property type="entry name" value="MoeA-like"/>
</dbReference>
<dbReference type="InterPro" id="IPR005110">
    <property type="entry name" value="MoeA_linker/N"/>
</dbReference>
<comment type="caution">
    <text evidence="5">The sequence shown here is derived from an EMBL/GenBank/DDBJ whole genome shotgun (WGS) entry which is preliminary data.</text>
</comment>
<sequence>MATSYESALAMLGSAAHHVQASRSSIEPAREELVTLDQAVGHVAACDCLSPRSTPEFDTSATDGYAIHSESTRWASPRSPVFFKVYDPDLANVHNGEEICIEIMAGARFPEPYGHQLLDACVKFEDVAKAKGPDGYYWIAITKSVPSNANRRFAGEDIRVGELLLKAGHVVSSSHLLPLASVGIQGIRVVRRPRIAIWSTGAELLSENNYHARDVNGLFLTTCSREAGATATFLGVLGDNVESMAHAFSMLTKESQTPDVLITTGGVSAGKFDFVPKALCMTGAQIMFHGIAMRPGHPILFALLPSSCGEIAFFGLPGSPGAAAACFRLLVVPYLRYLLGQEPECPVYARLDCPNYFVHPAQDQERFRLGIVQRTADGKSFVKEVEKHRGSTHLSPFLHANCWMRFKRQQRHVKGDDMECFPLHDKGG</sequence>
<dbReference type="Proteomes" id="UP001338125">
    <property type="component" value="Unassembled WGS sequence"/>
</dbReference>
<dbReference type="InterPro" id="IPR036425">
    <property type="entry name" value="MoaB/Mog-like_dom_sf"/>
</dbReference>
<dbReference type="InterPro" id="IPR001453">
    <property type="entry name" value="MoaB/Mog_dom"/>
</dbReference>
<keyword evidence="3" id="KW-0460">Magnesium</keyword>
<keyword evidence="3" id="KW-0479">Metal-binding</keyword>